<dbReference type="InterPro" id="IPR023203">
    <property type="entry name" value="TTHA0068_sf"/>
</dbReference>
<accession>A0A8J3LD81</accession>
<dbReference type="Gene3D" id="1.10.3450.10">
    <property type="entry name" value="TTHA0068-like"/>
    <property type="match status" value="1"/>
</dbReference>
<dbReference type="InterPro" id="IPR005500">
    <property type="entry name" value="DUF309"/>
</dbReference>
<evidence type="ECO:0000313" key="2">
    <source>
        <dbReference type="EMBL" id="GIG17047.1"/>
    </source>
</evidence>
<evidence type="ECO:0000256" key="1">
    <source>
        <dbReference type="SAM" id="MobiDB-lite"/>
    </source>
</evidence>
<protein>
    <recommendedName>
        <fullName evidence="4">DUF309 domain-containing protein</fullName>
    </recommendedName>
</protein>
<evidence type="ECO:0000313" key="3">
    <source>
        <dbReference type="Proteomes" id="UP000660339"/>
    </source>
</evidence>
<reference evidence="2" key="1">
    <citation type="submission" date="2021-01" db="EMBL/GenBank/DDBJ databases">
        <title>Whole genome shotgun sequence of Catellatospora methionotrophica NBRC 14553.</title>
        <authorList>
            <person name="Komaki H."/>
            <person name="Tamura T."/>
        </authorList>
    </citation>
    <scope>NUCLEOTIDE SEQUENCE</scope>
    <source>
        <strain evidence="2">NBRC 14553</strain>
    </source>
</reference>
<comment type="caution">
    <text evidence="2">The sequence shown here is derived from an EMBL/GenBank/DDBJ whole genome shotgun (WGS) entry which is preliminary data.</text>
</comment>
<dbReference type="AlphaFoldDB" id="A0A8J3LD81"/>
<dbReference type="PANTHER" id="PTHR34796:SF1">
    <property type="entry name" value="EXPRESSED PROTEIN"/>
    <property type="match status" value="1"/>
</dbReference>
<dbReference type="Pfam" id="PF03745">
    <property type="entry name" value="DUF309"/>
    <property type="match status" value="1"/>
</dbReference>
<keyword evidence="3" id="KW-1185">Reference proteome</keyword>
<evidence type="ECO:0008006" key="4">
    <source>
        <dbReference type="Google" id="ProtNLM"/>
    </source>
</evidence>
<gene>
    <name evidence="2" type="ORF">Cme02nite_53790</name>
</gene>
<dbReference type="RefSeq" id="WP_166388608.1">
    <property type="nucleotide sequence ID" value="NZ_BAAATT010000015.1"/>
</dbReference>
<dbReference type="EMBL" id="BONJ01000029">
    <property type="protein sequence ID" value="GIG17047.1"/>
    <property type="molecule type" value="Genomic_DNA"/>
</dbReference>
<proteinExistence type="predicted"/>
<sequence length="161" mass="17402">MSGAVERDRDTAGRPRNARPRDGLGRPLPHGAPGVPTTPDDLRLPPDEALAQAQRLLVEGHAFHAHEVLEGAWKAAPEPERELWRGLAQLAVGLTHARRGNATGAARLLRRAADRIEQYAAHPPHDVAVTGLVTWSRALAARIEQNGLDGLSPDAFVARLR</sequence>
<feature type="compositionally biased region" description="Basic and acidic residues" evidence="1">
    <location>
        <begin position="1"/>
        <end position="24"/>
    </location>
</feature>
<feature type="region of interest" description="Disordered" evidence="1">
    <location>
        <begin position="1"/>
        <end position="45"/>
    </location>
</feature>
<dbReference type="PANTHER" id="PTHR34796">
    <property type="entry name" value="EXPRESSED PROTEIN"/>
    <property type="match status" value="1"/>
</dbReference>
<dbReference type="Proteomes" id="UP000660339">
    <property type="component" value="Unassembled WGS sequence"/>
</dbReference>
<dbReference type="SUPFAM" id="SSF140663">
    <property type="entry name" value="TTHA0068-like"/>
    <property type="match status" value="1"/>
</dbReference>
<organism evidence="2 3">
    <name type="scientific">Catellatospora methionotrophica</name>
    <dbReference type="NCBI Taxonomy" id="121620"/>
    <lineage>
        <taxon>Bacteria</taxon>
        <taxon>Bacillati</taxon>
        <taxon>Actinomycetota</taxon>
        <taxon>Actinomycetes</taxon>
        <taxon>Micromonosporales</taxon>
        <taxon>Micromonosporaceae</taxon>
        <taxon>Catellatospora</taxon>
    </lineage>
</organism>
<name>A0A8J3LD81_9ACTN</name>